<proteinExistence type="predicted"/>
<dbReference type="InterPro" id="IPR005754">
    <property type="entry name" value="Sortase"/>
</dbReference>
<dbReference type="Pfam" id="PF04203">
    <property type="entry name" value="Sortase"/>
    <property type="match status" value="1"/>
</dbReference>
<evidence type="ECO:0000256" key="2">
    <source>
        <dbReference type="SAM" id="Phobius"/>
    </source>
</evidence>
<sequence>MPRSFSVGAHVGVKKRKRFWAFLVIRTIANALVITGIVFSFLAFAPFVKQEIWYWWKSNFQAISKPVDSQDTNQPKVKAVELPPLSVEPESKEFGIVIEKIGVNAPVVANVNASSYPEYIGAMTKGVAHAKGTAFPGSTKAENNNVFLFAHSAMNRVGAPKYNSVFYLLRKMEAGDRVSTFYQGKRYDYIVSDKRVVEAKDVQYLTDPSKEPILTLQTCDPPGMNIRRLIVTAKLVQ</sequence>
<dbReference type="CDD" id="cd00004">
    <property type="entry name" value="Sortase"/>
    <property type="match status" value="1"/>
</dbReference>
<dbReference type="AlphaFoldDB" id="A0A1G1W596"/>
<feature type="transmembrane region" description="Helical" evidence="2">
    <location>
        <begin position="20"/>
        <end position="48"/>
    </location>
</feature>
<accession>A0A1G1W596</accession>
<dbReference type="NCBIfam" id="TIGR01076">
    <property type="entry name" value="sortase_fam"/>
    <property type="match status" value="1"/>
</dbReference>
<dbReference type="GO" id="GO:0016787">
    <property type="term" value="F:hydrolase activity"/>
    <property type="evidence" value="ECO:0007669"/>
    <property type="project" value="UniProtKB-KW"/>
</dbReference>
<reference evidence="3 4" key="1">
    <citation type="journal article" date="2016" name="Nat. Commun.">
        <title>Thousands of microbial genomes shed light on interconnected biogeochemical processes in an aquifer system.</title>
        <authorList>
            <person name="Anantharaman K."/>
            <person name="Brown C.T."/>
            <person name="Hug L.A."/>
            <person name="Sharon I."/>
            <person name="Castelle C.J."/>
            <person name="Probst A.J."/>
            <person name="Thomas B.C."/>
            <person name="Singh A."/>
            <person name="Wilkins M.J."/>
            <person name="Karaoz U."/>
            <person name="Brodie E.L."/>
            <person name="Williams K.H."/>
            <person name="Hubbard S.S."/>
            <person name="Banfield J.F."/>
        </authorList>
    </citation>
    <scope>NUCLEOTIDE SEQUENCE [LARGE SCALE GENOMIC DNA]</scope>
</reference>
<gene>
    <name evidence="3" type="ORF">A2126_03300</name>
</gene>
<evidence type="ECO:0000313" key="4">
    <source>
        <dbReference type="Proteomes" id="UP000178493"/>
    </source>
</evidence>
<protein>
    <recommendedName>
        <fullName evidence="5">Sortase</fullName>
    </recommendedName>
</protein>
<comment type="caution">
    <text evidence="3">The sequence shown here is derived from an EMBL/GenBank/DDBJ whole genome shotgun (WGS) entry which is preliminary data.</text>
</comment>
<dbReference type="InterPro" id="IPR023365">
    <property type="entry name" value="Sortase_dom-sf"/>
</dbReference>
<evidence type="ECO:0000256" key="1">
    <source>
        <dbReference type="ARBA" id="ARBA00022801"/>
    </source>
</evidence>
<dbReference type="Proteomes" id="UP000178493">
    <property type="component" value="Unassembled WGS sequence"/>
</dbReference>
<organism evidence="3 4">
    <name type="scientific">Candidatus Woykebacteria bacterium GWB1_45_5</name>
    <dbReference type="NCBI Taxonomy" id="1802592"/>
    <lineage>
        <taxon>Bacteria</taxon>
        <taxon>Candidatus Woykeibacteriota</taxon>
    </lineage>
</organism>
<evidence type="ECO:0008006" key="5">
    <source>
        <dbReference type="Google" id="ProtNLM"/>
    </source>
</evidence>
<dbReference type="SUPFAM" id="SSF63817">
    <property type="entry name" value="Sortase"/>
    <property type="match status" value="1"/>
</dbReference>
<keyword evidence="2" id="KW-1133">Transmembrane helix</keyword>
<evidence type="ECO:0000313" key="3">
    <source>
        <dbReference type="EMBL" id="OGY22774.1"/>
    </source>
</evidence>
<keyword evidence="2" id="KW-0812">Transmembrane</keyword>
<keyword evidence="1" id="KW-0378">Hydrolase</keyword>
<name>A0A1G1W596_9BACT</name>
<dbReference type="Gene3D" id="2.40.260.10">
    <property type="entry name" value="Sortase"/>
    <property type="match status" value="1"/>
</dbReference>
<keyword evidence="2" id="KW-0472">Membrane</keyword>
<dbReference type="EMBL" id="MHCO01000043">
    <property type="protein sequence ID" value="OGY22774.1"/>
    <property type="molecule type" value="Genomic_DNA"/>
</dbReference>